<keyword evidence="6" id="KW-0479">Metal-binding</keyword>
<evidence type="ECO:0000256" key="5">
    <source>
        <dbReference type="ARBA" id="ARBA00022694"/>
    </source>
</evidence>
<dbReference type="Pfam" id="PF02367">
    <property type="entry name" value="TsaE"/>
    <property type="match status" value="1"/>
</dbReference>
<gene>
    <name evidence="11" type="primary">tsaE</name>
    <name evidence="11" type="ORF">ACFOUY_14930</name>
</gene>
<dbReference type="RefSeq" id="WP_378961716.1">
    <property type="nucleotide sequence ID" value="NZ_JBHRXC010000016.1"/>
</dbReference>
<dbReference type="InterPro" id="IPR027417">
    <property type="entry name" value="P-loop_NTPase"/>
</dbReference>
<dbReference type="InterPro" id="IPR003442">
    <property type="entry name" value="T6A_TsaE"/>
</dbReference>
<evidence type="ECO:0000256" key="7">
    <source>
        <dbReference type="ARBA" id="ARBA00022741"/>
    </source>
</evidence>
<dbReference type="EMBL" id="JBHSBY010000132">
    <property type="protein sequence ID" value="MFC4197998.1"/>
    <property type="molecule type" value="Genomic_DNA"/>
</dbReference>
<dbReference type="Proteomes" id="UP001595792">
    <property type="component" value="Unassembled WGS sequence"/>
</dbReference>
<reference evidence="12" key="1">
    <citation type="journal article" date="2019" name="Int. J. Syst. Evol. Microbiol.">
        <title>The Global Catalogue of Microorganisms (GCM) 10K type strain sequencing project: providing services to taxonomists for standard genome sequencing and annotation.</title>
        <authorList>
            <consortium name="The Broad Institute Genomics Platform"/>
            <consortium name="The Broad Institute Genome Sequencing Center for Infectious Disease"/>
            <person name="Wu L."/>
            <person name="Ma J."/>
        </authorList>
    </citation>
    <scope>NUCLEOTIDE SEQUENCE [LARGE SCALE GENOMIC DNA]</scope>
    <source>
        <strain evidence="12">CCM 8689</strain>
    </source>
</reference>
<keyword evidence="8" id="KW-0067">ATP-binding</keyword>
<evidence type="ECO:0000256" key="8">
    <source>
        <dbReference type="ARBA" id="ARBA00022840"/>
    </source>
</evidence>
<dbReference type="PANTHER" id="PTHR33540:SF2">
    <property type="entry name" value="TRNA THREONYLCARBAMOYLADENOSINE BIOSYNTHESIS PROTEIN TSAE"/>
    <property type="match status" value="1"/>
</dbReference>
<dbReference type="PANTHER" id="PTHR33540">
    <property type="entry name" value="TRNA THREONYLCARBAMOYLADENOSINE BIOSYNTHESIS PROTEIN TSAE"/>
    <property type="match status" value="1"/>
</dbReference>
<comment type="subcellular location">
    <subcellularLocation>
        <location evidence="1">Cytoplasm</location>
    </subcellularLocation>
</comment>
<evidence type="ECO:0000313" key="11">
    <source>
        <dbReference type="EMBL" id="MFC4197998.1"/>
    </source>
</evidence>
<organism evidence="11 12">
    <name type="scientific">Pedobacter jamesrossensis</name>
    <dbReference type="NCBI Taxonomy" id="1908238"/>
    <lineage>
        <taxon>Bacteria</taxon>
        <taxon>Pseudomonadati</taxon>
        <taxon>Bacteroidota</taxon>
        <taxon>Sphingobacteriia</taxon>
        <taxon>Sphingobacteriales</taxon>
        <taxon>Sphingobacteriaceae</taxon>
        <taxon>Pedobacter</taxon>
    </lineage>
</organism>
<name>A0ABV8NQ72_9SPHI</name>
<evidence type="ECO:0000313" key="12">
    <source>
        <dbReference type="Proteomes" id="UP001595792"/>
    </source>
</evidence>
<proteinExistence type="inferred from homology"/>
<dbReference type="Gene3D" id="3.40.50.300">
    <property type="entry name" value="P-loop containing nucleotide triphosphate hydrolases"/>
    <property type="match status" value="1"/>
</dbReference>
<protein>
    <recommendedName>
        <fullName evidence="3">tRNA threonylcarbamoyladenosine biosynthesis protein TsaE</fullName>
    </recommendedName>
    <alternativeName>
        <fullName evidence="10">t(6)A37 threonylcarbamoyladenosine biosynthesis protein TsaE</fullName>
    </alternativeName>
</protein>
<keyword evidence="9" id="KW-0460">Magnesium</keyword>
<evidence type="ECO:0000256" key="3">
    <source>
        <dbReference type="ARBA" id="ARBA00019010"/>
    </source>
</evidence>
<keyword evidence="7" id="KW-0547">Nucleotide-binding</keyword>
<comment type="similarity">
    <text evidence="2">Belongs to the TsaE family.</text>
</comment>
<keyword evidence="12" id="KW-1185">Reference proteome</keyword>
<evidence type="ECO:0000256" key="2">
    <source>
        <dbReference type="ARBA" id="ARBA00007599"/>
    </source>
</evidence>
<keyword evidence="5" id="KW-0819">tRNA processing</keyword>
<evidence type="ECO:0000256" key="1">
    <source>
        <dbReference type="ARBA" id="ARBA00004496"/>
    </source>
</evidence>
<dbReference type="SUPFAM" id="SSF52540">
    <property type="entry name" value="P-loop containing nucleoside triphosphate hydrolases"/>
    <property type="match status" value="1"/>
</dbReference>
<evidence type="ECO:0000256" key="10">
    <source>
        <dbReference type="ARBA" id="ARBA00032441"/>
    </source>
</evidence>
<dbReference type="NCBIfam" id="TIGR00150">
    <property type="entry name" value="T6A_YjeE"/>
    <property type="match status" value="1"/>
</dbReference>
<evidence type="ECO:0000256" key="9">
    <source>
        <dbReference type="ARBA" id="ARBA00022842"/>
    </source>
</evidence>
<comment type="caution">
    <text evidence="11">The sequence shown here is derived from an EMBL/GenBank/DDBJ whole genome shotgun (WGS) entry which is preliminary data.</text>
</comment>
<evidence type="ECO:0000256" key="6">
    <source>
        <dbReference type="ARBA" id="ARBA00022723"/>
    </source>
</evidence>
<accession>A0ABV8NQ72</accession>
<keyword evidence="4" id="KW-0963">Cytoplasm</keyword>
<sequence>MKIQVNNLDDLPGVADKLLAFAGNQKIFIFDGEMGAGKTTFIKTFCKVLGIDDTVSSPTYSIVNEYKAENESVYHFDFYRIKNIQEAYDLGYEEYFYGGGICLIEWPEKVEELLPEHYIKVEISIVDDSARIFEFTSI</sequence>
<evidence type="ECO:0000256" key="4">
    <source>
        <dbReference type="ARBA" id="ARBA00022490"/>
    </source>
</evidence>